<feature type="domain" description="Nudix hydrolase" evidence="1">
    <location>
        <begin position="31"/>
        <end position="131"/>
    </location>
</feature>
<dbReference type="RefSeq" id="WP_146923186.1">
    <property type="nucleotide sequence ID" value="NZ_CP042430.1"/>
</dbReference>
<dbReference type="PANTHER" id="PTHR10885">
    <property type="entry name" value="ISOPENTENYL-DIPHOSPHATE DELTA-ISOMERASE"/>
    <property type="match status" value="1"/>
</dbReference>
<proteinExistence type="predicted"/>
<dbReference type="InterPro" id="IPR000086">
    <property type="entry name" value="NUDIX_hydrolase_dom"/>
</dbReference>
<dbReference type="Proteomes" id="UP000321805">
    <property type="component" value="Chromosome"/>
</dbReference>
<dbReference type="GO" id="GO:0003824">
    <property type="term" value="F:catalytic activity"/>
    <property type="evidence" value="ECO:0007669"/>
    <property type="project" value="UniProtKB-ARBA"/>
</dbReference>
<organism evidence="2 3">
    <name type="scientific">Baekduia soli</name>
    <dbReference type="NCBI Taxonomy" id="496014"/>
    <lineage>
        <taxon>Bacteria</taxon>
        <taxon>Bacillati</taxon>
        <taxon>Actinomycetota</taxon>
        <taxon>Thermoleophilia</taxon>
        <taxon>Solirubrobacterales</taxon>
        <taxon>Baekduiaceae</taxon>
        <taxon>Baekduia</taxon>
    </lineage>
</organism>
<keyword evidence="3" id="KW-1185">Reference proteome</keyword>
<dbReference type="EMBL" id="CP042430">
    <property type="protein sequence ID" value="QEC50496.1"/>
    <property type="molecule type" value="Genomic_DNA"/>
</dbReference>
<dbReference type="KEGG" id="bsol:FSW04_24885"/>
<evidence type="ECO:0000259" key="1">
    <source>
        <dbReference type="Pfam" id="PF00293"/>
    </source>
</evidence>
<dbReference type="CDD" id="cd04692">
    <property type="entry name" value="NUDIX_Hydrolase"/>
    <property type="match status" value="1"/>
</dbReference>
<protein>
    <submittedName>
        <fullName evidence="2">NUDIX domain-containing protein</fullName>
    </submittedName>
</protein>
<dbReference type="PANTHER" id="PTHR10885:SF0">
    <property type="entry name" value="ISOPENTENYL-DIPHOSPHATE DELTA-ISOMERASE"/>
    <property type="match status" value="1"/>
</dbReference>
<evidence type="ECO:0000313" key="2">
    <source>
        <dbReference type="EMBL" id="QEC50496.1"/>
    </source>
</evidence>
<dbReference type="Gene3D" id="3.90.79.10">
    <property type="entry name" value="Nucleoside Triphosphate Pyrophosphohydrolase"/>
    <property type="match status" value="1"/>
</dbReference>
<evidence type="ECO:0000313" key="3">
    <source>
        <dbReference type="Proteomes" id="UP000321805"/>
    </source>
</evidence>
<dbReference type="Pfam" id="PF00293">
    <property type="entry name" value="NUDIX"/>
    <property type="match status" value="1"/>
</dbReference>
<sequence length="195" mass="21195">MDDELLDVVDEHGRRLGTKRRGDVHRDGDWHLAFHLWVVGPGGVLLQRRAQAKASWPGRLDASAAGHLTAGESVADGLREVEEELGVTYRMDELHALGMHRVDEVANRELQHVFAVRDDRPLTAWTDFDRVELDGLVLVAHAAFAALVNGSPAPARSWDGTHAGDVTVGPGDLVPTPYLSALVPDLERVAATGPR</sequence>
<dbReference type="OrthoDB" id="67499at2"/>
<reference evidence="2 3" key="1">
    <citation type="journal article" date="2018" name="J. Microbiol.">
        <title>Baekduia soli gen. nov., sp. nov., a novel bacterium isolated from the soil of Baekdu Mountain and proposal of a novel family name, Baekduiaceae fam. nov.</title>
        <authorList>
            <person name="An D.S."/>
            <person name="Siddiqi M.Z."/>
            <person name="Kim K.H."/>
            <person name="Yu H.S."/>
            <person name="Im W.T."/>
        </authorList>
    </citation>
    <scope>NUCLEOTIDE SEQUENCE [LARGE SCALE GENOMIC DNA]</scope>
    <source>
        <strain evidence="2 3">BR7-21</strain>
    </source>
</reference>
<dbReference type="SUPFAM" id="SSF55811">
    <property type="entry name" value="Nudix"/>
    <property type="match status" value="1"/>
</dbReference>
<dbReference type="AlphaFoldDB" id="A0A5B8UBG4"/>
<accession>A0A5B8UBG4</accession>
<name>A0A5B8UBG4_9ACTN</name>
<dbReference type="InterPro" id="IPR015797">
    <property type="entry name" value="NUDIX_hydrolase-like_dom_sf"/>
</dbReference>
<gene>
    <name evidence="2" type="ORF">FSW04_24885</name>
</gene>